<sequence length="72" mass="7884">MNKEIAQILKELSYYSSLGLQVAISILLGVGVGIFLDRFFGTTPVLMLVFLVLGIAAAFRNLLLAVKRSKKL</sequence>
<evidence type="ECO:0000256" key="1">
    <source>
        <dbReference type="SAM" id="Phobius"/>
    </source>
</evidence>
<organism evidence="2 3">
    <name type="scientific">Desulfoluna butyratoxydans</name>
    <dbReference type="NCBI Taxonomy" id="231438"/>
    <lineage>
        <taxon>Bacteria</taxon>
        <taxon>Pseudomonadati</taxon>
        <taxon>Thermodesulfobacteriota</taxon>
        <taxon>Desulfobacteria</taxon>
        <taxon>Desulfobacterales</taxon>
        <taxon>Desulfolunaceae</taxon>
        <taxon>Desulfoluna</taxon>
    </lineage>
</organism>
<feature type="transmembrane region" description="Helical" evidence="1">
    <location>
        <begin position="42"/>
        <end position="63"/>
    </location>
</feature>
<dbReference type="Pfam" id="PF09527">
    <property type="entry name" value="ATPase_gene1"/>
    <property type="match status" value="1"/>
</dbReference>
<dbReference type="EMBL" id="CAADHO010000001">
    <property type="protein sequence ID" value="VFQ42579.1"/>
    <property type="molecule type" value="Genomic_DNA"/>
</dbReference>
<proteinExistence type="predicted"/>
<keyword evidence="1" id="KW-0812">Transmembrane</keyword>
<gene>
    <name evidence="2" type="ORF">MSL71_2000</name>
</gene>
<dbReference type="AlphaFoldDB" id="A0A4U8YHY9"/>
<keyword evidence="1" id="KW-0472">Membrane</keyword>
<evidence type="ECO:0000313" key="3">
    <source>
        <dbReference type="Proteomes" id="UP000507962"/>
    </source>
</evidence>
<keyword evidence="1" id="KW-1133">Transmembrane helix</keyword>
<accession>A0A4U8YHY9</accession>
<dbReference type="Proteomes" id="UP000507962">
    <property type="component" value="Unassembled WGS sequence"/>
</dbReference>
<evidence type="ECO:0000313" key="2">
    <source>
        <dbReference type="EMBL" id="VFQ42579.1"/>
    </source>
</evidence>
<feature type="transmembrane region" description="Helical" evidence="1">
    <location>
        <begin position="12"/>
        <end position="36"/>
    </location>
</feature>
<reference evidence="2 3" key="1">
    <citation type="submission" date="2019-03" db="EMBL/GenBank/DDBJ databases">
        <authorList>
            <person name="Nijsse B."/>
        </authorList>
    </citation>
    <scope>NUCLEOTIDE SEQUENCE [LARGE SCALE GENOMIC DNA]</scope>
    <source>
        <strain evidence="2">Desulfoluna butyratoxydans MSL71</strain>
    </source>
</reference>
<keyword evidence="3" id="KW-1185">Reference proteome</keyword>
<dbReference type="RefSeq" id="WP_180136817.1">
    <property type="nucleotide sequence ID" value="NZ_CAADHO010000001.1"/>
</dbReference>
<dbReference type="InterPro" id="IPR032820">
    <property type="entry name" value="ATPase_put"/>
</dbReference>
<name>A0A4U8YHY9_9BACT</name>
<protein>
    <submittedName>
        <fullName evidence="2">Putative f0f1-atpase subunit ca2+/mg2+ transporter</fullName>
    </submittedName>
</protein>